<dbReference type="CDD" id="cd03293">
    <property type="entry name" value="ABC_NrtD_SsuB_transporters"/>
    <property type="match status" value="1"/>
</dbReference>
<dbReference type="EMBL" id="BONX01000057">
    <property type="protein sequence ID" value="GIH00728.1"/>
    <property type="molecule type" value="Genomic_DNA"/>
</dbReference>
<keyword evidence="3 5" id="KW-0067">ATP-binding</keyword>
<evidence type="ECO:0000256" key="1">
    <source>
        <dbReference type="ARBA" id="ARBA00022448"/>
    </source>
</evidence>
<accession>A0ABQ4F1E0</accession>
<keyword evidence="6" id="KW-1185">Reference proteome</keyword>
<protein>
    <submittedName>
        <fullName evidence="5">Nitrate/sulfonate/bicarbonate ABC transporter ATP-binding protein</fullName>
    </submittedName>
</protein>
<dbReference type="InterPro" id="IPR050166">
    <property type="entry name" value="ABC_transporter_ATP-bind"/>
</dbReference>
<dbReference type="Proteomes" id="UP000621500">
    <property type="component" value="Unassembled WGS sequence"/>
</dbReference>
<organism evidence="5 6">
    <name type="scientific">Plantactinospora mayteni</name>
    <dbReference type="NCBI Taxonomy" id="566021"/>
    <lineage>
        <taxon>Bacteria</taxon>
        <taxon>Bacillati</taxon>
        <taxon>Actinomycetota</taxon>
        <taxon>Actinomycetes</taxon>
        <taxon>Micromonosporales</taxon>
        <taxon>Micromonosporaceae</taxon>
        <taxon>Plantactinospora</taxon>
    </lineage>
</organism>
<dbReference type="InterPro" id="IPR003593">
    <property type="entry name" value="AAA+_ATPase"/>
</dbReference>
<name>A0ABQ4F1E0_9ACTN</name>
<proteinExistence type="predicted"/>
<evidence type="ECO:0000259" key="4">
    <source>
        <dbReference type="PROSITE" id="PS50893"/>
    </source>
</evidence>
<comment type="caution">
    <text evidence="5">The sequence shown here is derived from an EMBL/GenBank/DDBJ whole genome shotgun (WGS) entry which is preliminary data.</text>
</comment>
<dbReference type="SMART" id="SM00382">
    <property type="entry name" value="AAA"/>
    <property type="match status" value="1"/>
</dbReference>
<dbReference type="InterPro" id="IPR027417">
    <property type="entry name" value="P-loop_NTPase"/>
</dbReference>
<dbReference type="PANTHER" id="PTHR42788">
    <property type="entry name" value="TAURINE IMPORT ATP-BINDING PROTEIN-RELATED"/>
    <property type="match status" value="1"/>
</dbReference>
<feature type="domain" description="ABC transporter" evidence="4">
    <location>
        <begin position="4"/>
        <end position="229"/>
    </location>
</feature>
<dbReference type="GO" id="GO:0005524">
    <property type="term" value="F:ATP binding"/>
    <property type="evidence" value="ECO:0007669"/>
    <property type="project" value="UniProtKB-KW"/>
</dbReference>
<dbReference type="SUPFAM" id="SSF52540">
    <property type="entry name" value="P-loop containing nucleoside triphosphate hydrolases"/>
    <property type="match status" value="1"/>
</dbReference>
<keyword evidence="2" id="KW-0547">Nucleotide-binding</keyword>
<evidence type="ECO:0000256" key="3">
    <source>
        <dbReference type="ARBA" id="ARBA00022840"/>
    </source>
</evidence>
<dbReference type="InterPro" id="IPR017871">
    <property type="entry name" value="ABC_transporter-like_CS"/>
</dbReference>
<dbReference type="InterPro" id="IPR003439">
    <property type="entry name" value="ABC_transporter-like_ATP-bd"/>
</dbReference>
<evidence type="ECO:0000313" key="6">
    <source>
        <dbReference type="Proteomes" id="UP000621500"/>
    </source>
</evidence>
<keyword evidence="1" id="KW-0813">Transport</keyword>
<dbReference type="Pfam" id="PF00005">
    <property type="entry name" value="ABC_tran"/>
    <property type="match status" value="1"/>
</dbReference>
<dbReference type="PROSITE" id="PS00211">
    <property type="entry name" value="ABC_TRANSPORTER_1"/>
    <property type="match status" value="1"/>
</dbReference>
<dbReference type="RefSeq" id="WP_203862024.1">
    <property type="nucleotide sequence ID" value="NZ_BAAAZQ010000030.1"/>
</dbReference>
<reference evidence="5 6" key="1">
    <citation type="submission" date="2021-01" db="EMBL/GenBank/DDBJ databases">
        <title>Whole genome shotgun sequence of Plantactinospora mayteni NBRC 109088.</title>
        <authorList>
            <person name="Komaki H."/>
            <person name="Tamura T."/>
        </authorList>
    </citation>
    <scope>NUCLEOTIDE SEQUENCE [LARGE SCALE GENOMIC DNA]</scope>
    <source>
        <strain evidence="5 6">NBRC 109088</strain>
    </source>
</reference>
<evidence type="ECO:0000256" key="2">
    <source>
        <dbReference type="ARBA" id="ARBA00022741"/>
    </source>
</evidence>
<gene>
    <name evidence="5" type="ORF">Pma05_73000</name>
</gene>
<evidence type="ECO:0000313" key="5">
    <source>
        <dbReference type="EMBL" id="GIH00728.1"/>
    </source>
</evidence>
<dbReference type="PROSITE" id="PS50893">
    <property type="entry name" value="ABC_TRANSPORTER_2"/>
    <property type="match status" value="1"/>
</dbReference>
<dbReference type="PANTHER" id="PTHR42788:SF13">
    <property type="entry name" value="ALIPHATIC SULFONATES IMPORT ATP-BINDING PROTEIN SSUB"/>
    <property type="match status" value="1"/>
</dbReference>
<sequence length="247" mass="27178">MAEITVRNLHKEFGVGADKIVALDDVNLDISGHVFVSIVGASGCGKSTLLNILSGIETPSHGQVQITEDGRPAAKGYVFQAARLLPWRTVMDNLLFVQKDRSEQTRARCQRYLDMVQLGDKGRKYPGELSGGMQQRVGIARAFSTEPDVLFMDEPFSHLDAITARSLRAELQNMWQETRKTVIFVTHDVGEAVELSNRILVFAKGGHLADDIDMPLPFPRDVADPEVAVAKANVFRTFEQIGALAVS</sequence>
<dbReference type="Gene3D" id="3.40.50.300">
    <property type="entry name" value="P-loop containing nucleotide triphosphate hydrolases"/>
    <property type="match status" value="1"/>
</dbReference>